<dbReference type="InterPro" id="IPR036259">
    <property type="entry name" value="MFS_trans_sf"/>
</dbReference>
<proteinExistence type="predicted"/>
<evidence type="ECO:0000256" key="3">
    <source>
        <dbReference type="ARBA" id="ARBA00022692"/>
    </source>
</evidence>
<feature type="transmembrane region" description="Helical" evidence="6">
    <location>
        <begin position="388"/>
        <end position="405"/>
    </location>
</feature>
<feature type="transmembrane region" description="Helical" evidence="6">
    <location>
        <begin position="287"/>
        <end position="306"/>
    </location>
</feature>
<dbReference type="PROSITE" id="PS50850">
    <property type="entry name" value="MFS"/>
    <property type="match status" value="1"/>
</dbReference>
<keyword evidence="3 6" id="KW-0812">Transmembrane</keyword>
<dbReference type="EMBL" id="CP123967">
    <property type="protein sequence ID" value="WGT47406.1"/>
    <property type="molecule type" value="Genomic_DNA"/>
</dbReference>
<evidence type="ECO:0000256" key="5">
    <source>
        <dbReference type="ARBA" id="ARBA00023136"/>
    </source>
</evidence>
<keyword evidence="9" id="KW-1185">Reference proteome</keyword>
<feature type="transmembrane region" description="Helical" evidence="6">
    <location>
        <begin position="312"/>
        <end position="333"/>
    </location>
</feature>
<feature type="transmembrane region" description="Helical" evidence="6">
    <location>
        <begin position="169"/>
        <end position="187"/>
    </location>
</feature>
<feature type="transmembrane region" description="Helical" evidence="6">
    <location>
        <begin position="39"/>
        <end position="62"/>
    </location>
</feature>
<evidence type="ECO:0000256" key="4">
    <source>
        <dbReference type="ARBA" id="ARBA00022989"/>
    </source>
</evidence>
<evidence type="ECO:0000256" key="2">
    <source>
        <dbReference type="ARBA" id="ARBA00022475"/>
    </source>
</evidence>
<keyword evidence="4 6" id="KW-1133">Transmembrane helix</keyword>
<evidence type="ECO:0000256" key="6">
    <source>
        <dbReference type="SAM" id="Phobius"/>
    </source>
</evidence>
<evidence type="ECO:0000256" key="1">
    <source>
        <dbReference type="ARBA" id="ARBA00004651"/>
    </source>
</evidence>
<keyword evidence="2" id="KW-1003">Cell membrane</keyword>
<sequence length="437" mass="46133">MNSFAHSRMAWVVWGIGVFAYAVAVMHRGALGVAGLEAAAHFGTTAGVVSTFVVLQLAVYAVAQVPVGAMLDRFGSRAVITTGSLITGVAQVLLAVVDDLPLAYVARVLLGIGDACIFNSVLRLLPRWFTPRAVPVLSQVTGMAGAVGQIAAVGLVLPLIQHLGWTQGLLVATISSALAASMALLGIRNAPPGQESSTVADSWREMPRQVAGVLKHPATQLGFWIHFTCGFTYNTFVFMWGMPYLVISQGLTQPLAGVLFTLLSVAGMVAGPIIGTLTARHPLRRSTLALLVVGALVVTWTAVLLWPGRAPLALLVLLVLVIAVGGPGTGIGFDFPRTSLPHTRLGAANGVVIAGSFTGSTVLILLMGVFLDLISGGRSSYTADELRLAWTLQAPFFIVGVAGILTTRNALRRRMADDGVIVPTWREVADRIRRYRS</sequence>
<dbReference type="SUPFAM" id="SSF103473">
    <property type="entry name" value="MFS general substrate transporter"/>
    <property type="match status" value="1"/>
</dbReference>
<dbReference type="CDD" id="cd06174">
    <property type="entry name" value="MFS"/>
    <property type="match status" value="1"/>
</dbReference>
<accession>A0ABY8PY46</accession>
<feature type="transmembrane region" description="Helical" evidence="6">
    <location>
        <begin position="254"/>
        <end position="275"/>
    </location>
</feature>
<evidence type="ECO:0000313" key="8">
    <source>
        <dbReference type="EMBL" id="WGT47406.1"/>
    </source>
</evidence>
<dbReference type="InterPro" id="IPR020846">
    <property type="entry name" value="MFS_dom"/>
</dbReference>
<dbReference type="PANTHER" id="PTHR43124">
    <property type="entry name" value="PURINE EFFLUX PUMP PBUE"/>
    <property type="match status" value="1"/>
</dbReference>
<keyword evidence="5 6" id="KW-0472">Membrane</keyword>
<organism evidence="8 9">
    <name type="scientific">Tessaracoccus lacteus</name>
    <dbReference type="NCBI Taxonomy" id="3041766"/>
    <lineage>
        <taxon>Bacteria</taxon>
        <taxon>Bacillati</taxon>
        <taxon>Actinomycetota</taxon>
        <taxon>Actinomycetes</taxon>
        <taxon>Propionibacteriales</taxon>
        <taxon>Propionibacteriaceae</taxon>
        <taxon>Tessaracoccus</taxon>
    </lineage>
</organism>
<dbReference type="InterPro" id="IPR050189">
    <property type="entry name" value="MFS_Efflux_Transporters"/>
</dbReference>
<feature type="transmembrane region" description="Helical" evidence="6">
    <location>
        <begin position="134"/>
        <end position="157"/>
    </location>
</feature>
<feature type="transmembrane region" description="Helical" evidence="6">
    <location>
        <begin position="102"/>
        <end position="122"/>
    </location>
</feature>
<feature type="transmembrane region" description="Helical" evidence="6">
    <location>
        <begin position="74"/>
        <end position="96"/>
    </location>
</feature>
<name>A0ABY8PY46_9ACTN</name>
<comment type="subcellular location">
    <subcellularLocation>
        <location evidence="1">Cell membrane</location>
        <topology evidence="1">Multi-pass membrane protein</topology>
    </subcellularLocation>
</comment>
<protein>
    <submittedName>
        <fullName evidence="8">MFS transporter</fullName>
    </submittedName>
</protein>
<dbReference type="PANTHER" id="PTHR43124:SF3">
    <property type="entry name" value="CHLORAMPHENICOL EFFLUX PUMP RV0191"/>
    <property type="match status" value="1"/>
</dbReference>
<reference evidence="8 9" key="1">
    <citation type="journal article" date="2008" name="Int. J. Syst. Evol. Microbiol.">
        <title>Tessaracoccus flavescens sp. nov., isolated from marine sediment.</title>
        <authorList>
            <person name="Lee D.W."/>
            <person name="Lee S.D."/>
        </authorList>
    </citation>
    <scope>NUCLEOTIDE SEQUENCE [LARGE SCALE GENOMIC DNA]</scope>
    <source>
        <strain evidence="8 9">T21</strain>
    </source>
</reference>
<gene>
    <name evidence="8" type="ORF">QH948_01055</name>
</gene>
<dbReference type="Gene3D" id="1.20.1250.20">
    <property type="entry name" value="MFS general substrate transporter like domains"/>
    <property type="match status" value="2"/>
</dbReference>
<feature type="transmembrane region" description="Helical" evidence="6">
    <location>
        <begin position="345"/>
        <end position="368"/>
    </location>
</feature>
<dbReference type="Pfam" id="PF07690">
    <property type="entry name" value="MFS_1"/>
    <property type="match status" value="1"/>
</dbReference>
<evidence type="ECO:0000313" key="9">
    <source>
        <dbReference type="Proteomes" id="UP001244136"/>
    </source>
</evidence>
<dbReference type="RefSeq" id="WP_281145137.1">
    <property type="nucleotide sequence ID" value="NZ_CP123967.1"/>
</dbReference>
<dbReference type="InterPro" id="IPR011701">
    <property type="entry name" value="MFS"/>
</dbReference>
<evidence type="ECO:0000259" key="7">
    <source>
        <dbReference type="PROSITE" id="PS50850"/>
    </source>
</evidence>
<feature type="transmembrane region" description="Helical" evidence="6">
    <location>
        <begin position="221"/>
        <end position="242"/>
    </location>
</feature>
<dbReference type="Proteomes" id="UP001244136">
    <property type="component" value="Chromosome"/>
</dbReference>
<feature type="transmembrane region" description="Helical" evidence="6">
    <location>
        <begin position="9"/>
        <end position="27"/>
    </location>
</feature>
<feature type="domain" description="Major facilitator superfamily (MFS) profile" evidence="7">
    <location>
        <begin position="8"/>
        <end position="412"/>
    </location>
</feature>